<feature type="transmembrane region" description="Helical" evidence="1">
    <location>
        <begin position="40"/>
        <end position="59"/>
    </location>
</feature>
<evidence type="ECO:0000313" key="3">
    <source>
        <dbReference type="Proteomes" id="UP001596233"/>
    </source>
</evidence>
<evidence type="ECO:0000313" key="2">
    <source>
        <dbReference type="EMBL" id="MFC6333025.1"/>
    </source>
</evidence>
<feature type="transmembrane region" description="Helical" evidence="1">
    <location>
        <begin position="95"/>
        <end position="116"/>
    </location>
</feature>
<organism evidence="2 3">
    <name type="scientific">Paenibacillus septentrionalis</name>
    <dbReference type="NCBI Taxonomy" id="429342"/>
    <lineage>
        <taxon>Bacteria</taxon>
        <taxon>Bacillati</taxon>
        <taxon>Bacillota</taxon>
        <taxon>Bacilli</taxon>
        <taxon>Bacillales</taxon>
        <taxon>Paenibacillaceae</taxon>
        <taxon>Paenibacillus</taxon>
    </lineage>
</organism>
<proteinExistence type="predicted"/>
<feature type="transmembrane region" description="Helical" evidence="1">
    <location>
        <begin position="15"/>
        <end position="34"/>
    </location>
</feature>
<name>A0ABW1V5J3_9BACL</name>
<dbReference type="EMBL" id="JBHSTE010000003">
    <property type="protein sequence ID" value="MFC6333025.1"/>
    <property type="molecule type" value="Genomic_DNA"/>
</dbReference>
<keyword evidence="1" id="KW-0812">Transmembrane</keyword>
<dbReference type="RefSeq" id="WP_379234054.1">
    <property type="nucleotide sequence ID" value="NZ_JBHSTE010000003.1"/>
</dbReference>
<gene>
    <name evidence="2" type="ORF">ACFP56_10355</name>
</gene>
<feature type="transmembrane region" description="Helical" evidence="1">
    <location>
        <begin position="66"/>
        <end position="89"/>
    </location>
</feature>
<keyword evidence="3" id="KW-1185">Reference proteome</keyword>
<keyword evidence="1" id="KW-1133">Transmembrane helix</keyword>
<protein>
    <submittedName>
        <fullName evidence="2">Uncharacterized protein</fullName>
    </submittedName>
</protein>
<reference evidence="3" key="1">
    <citation type="journal article" date="2019" name="Int. J. Syst. Evol. Microbiol.">
        <title>The Global Catalogue of Microorganisms (GCM) 10K type strain sequencing project: providing services to taxonomists for standard genome sequencing and annotation.</title>
        <authorList>
            <consortium name="The Broad Institute Genomics Platform"/>
            <consortium name="The Broad Institute Genome Sequencing Center for Infectious Disease"/>
            <person name="Wu L."/>
            <person name="Ma J."/>
        </authorList>
    </citation>
    <scope>NUCLEOTIDE SEQUENCE [LARGE SCALE GENOMIC DNA]</scope>
    <source>
        <strain evidence="3">PCU 280</strain>
    </source>
</reference>
<accession>A0ABW1V5J3</accession>
<comment type="caution">
    <text evidence="2">The sequence shown here is derived from an EMBL/GenBank/DDBJ whole genome shotgun (WGS) entry which is preliminary data.</text>
</comment>
<dbReference type="Proteomes" id="UP001596233">
    <property type="component" value="Unassembled WGS sequence"/>
</dbReference>
<keyword evidence="1" id="KW-0472">Membrane</keyword>
<sequence length="130" mass="14640">MQLDYIQKQENKGRIILQAIVVANLLLYASVLVLSIINGIFNNLLGLVIQMILCVFIYFGGNIAKWIYIVINSLNVLQIIVALMFGQIVSKVPTYLTIITIVMLMVSIASILLLILSSSVKDYMYKQRND</sequence>
<evidence type="ECO:0000256" key="1">
    <source>
        <dbReference type="SAM" id="Phobius"/>
    </source>
</evidence>